<accession>A0A0A2CCX9</accession>
<dbReference type="AlphaFoldDB" id="A0A0A2CCX9"/>
<dbReference type="Proteomes" id="UP000030392">
    <property type="component" value="Unassembled WGS sequence"/>
</dbReference>
<dbReference type="EMBL" id="JNAX01000002">
    <property type="protein sequence ID" value="KGG22424.1"/>
    <property type="molecule type" value="Genomic_DNA"/>
</dbReference>
<sequence>MVVVTKKRPIFEKKWQANSTKIEAEYQTIQCESAREKLNDCKATNIAPYIQEHNNLDNELKNFK</sequence>
<protein>
    <submittedName>
        <fullName evidence="1">Uncharacterized protein</fullName>
    </submittedName>
</protein>
<reference evidence="2" key="1">
    <citation type="journal article" date="2014" name="Sci. Data">
        <title>Genomes of diverse isolates of the marine cyanobacterium Prochlorococcus.</title>
        <authorList>
            <person name="Biller S."/>
            <person name="Berube P."/>
            <person name="Thompson J."/>
            <person name="Kelly L."/>
            <person name="Roggensack S."/>
            <person name="Awad L."/>
            <person name="Roache-Johnson K."/>
            <person name="Ding H."/>
            <person name="Giovannoni S.J."/>
            <person name="Moore L.R."/>
            <person name="Chisholm S.W."/>
        </authorList>
    </citation>
    <scope>NUCLEOTIDE SEQUENCE [LARGE SCALE GENOMIC DNA]</scope>
    <source>
        <strain evidence="2">PAC1</strain>
    </source>
</reference>
<evidence type="ECO:0000313" key="1">
    <source>
        <dbReference type="EMBL" id="KGG22424.1"/>
    </source>
</evidence>
<organism evidence="1 2">
    <name type="scientific">Prochlorococcus marinus str. PAC1</name>
    <dbReference type="NCBI Taxonomy" id="59924"/>
    <lineage>
        <taxon>Bacteria</taxon>
        <taxon>Bacillati</taxon>
        <taxon>Cyanobacteriota</taxon>
        <taxon>Cyanophyceae</taxon>
        <taxon>Synechococcales</taxon>
        <taxon>Prochlorococcaceae</taxon>
        <taxon>Prochlorococcus</taxon>
    </lineage>
</organism>
<proteinExistence type="predicted"/>
<evidence type="ECO:0000313" key="2">
    <source>
        <dbReference type="Proteomes" id="UP000030392"/>
    </source>
</evidence>
<name>A0A0A2CCX9_PROMR</name>
<gene>
    <name evidence="1" type="ORF">EV03_0094</name>
</gene>
<comment type="caution">
    <text evidence="1">The sequence shown here is derived from an EMBL/GenBank/DDBJ whole genome shotgun (WGS) entry which is preliminary data.</text>
</comment>
<dbReference type="RefSeq" id="WP_036904163.1">
    <property type="nucleotide sequence ID" value="NZ_CP138967.1"/>
</dbReference>